<organism evidence="5 6">
    <name type="scientific">Clostridium disporicum</name>
    <dbReference type="NCBI Taxonomy" id="84024"/>
    <lineage>
        <taxon>Bacteria</taxon>
        <taxon>Bacillati</taxon>
        <taxon>Bacillota</taxon>
        <taxon>Clostridia</taxon>
        <taxon>Eubacteriales</taxon>
        <taxon>Clostridiaceae</taxon>
        <taxon>Clostridium</taxon>
    </lineage>
</organism>
<dbReference type="AlphaFoldDB" id="A0A174HGW9"/>
<feature type="signal peptide" evidence="4">
    <location>
        <begin position="1"/>
        <end position="21"/>
    </location>
</feature>
<dbReference type="Gene3D" id="2.120.10.10">
    <property type="match status" value="1"/>
</dbReference>
<dbReference type="EMBL" id="CYZX01000014">
    <property type="protein sequence ID" value="CUO72388.1"/>
    <property type="molecule type" value="Genomic_DNA"/>
</dbReference>
<evidence type="ECO:0000256" key="2">
    <source>
        <dbReference type="ARBA" id="ARBA00022448"/>
    </source>
</evidence>
<keyword evidence="2" id="KW-0813">Transport</keyword>
<feature type="chain" id="PRO_5008023415" evidence="4">
    <location>
        <begin position="22"/>
        <end position="827"/>
    </location>
</feature>
<dbReference type="InterPro" id="IPR006059">
    <property type="entry name" value="SBP"/>
</dbReference>
<dbReference type="InterPro" id="IPR036278">
    <property type="entry name" value="Sialidase_sf"/>
</dbReference>
<evidence type="ECO:0000256" key="3">
    <source>
        <dbReference type="ARBA" id="ARBA00022729"/>
    </source>
</evidence>
<dbReference type="PANTHER" id="PTHR30061">
    <property type="entry name" value="MALTOSE-BINDING PERIPLASMIC PROTEIN"/>
    <property type="match status" value="1"/>
</dbReference>
<dbReference type="PANTHER" id="PTHR30061:SF50">
    <property type="entry name" value="MALTOSE_MALTODEXTRIN-BINDING PERIPLASMIC PROTEIN"/>
    <property type="match status" value="1"/>
</dbReference>
<accession>A0A174HGW9</accession>
<dbReference type="Proteomes" id="UP000095594">
    <property type="component" value="Unassembled WGS sequence"/>
</dbReference>
<evidence type="ECO:0000256" key="1">
    <source>
        <dbReference type="ARBA" id="ARBA00008520"/>
    </source>
</evidence>
<dbReference type="CDD" id="cd15482">
    <property type="entry name" value="Sialidase_non-viral"/>
    <property type="match status" value="1"/>
</dbReference>
<proteinExistence type="inferred from homology"/>
<dbReference type="GO" id="GO:0042956">
    <property type="term" value="P:maltodextrin transmembrane transport"/>
    <property type="evidence" value="ECO:0007669"/>
    <property type="project" value="TreeGrafter"/>
</dbReference>
<protein>
    <submittedName>
        <fullName evidence="5">ABC transporter substrate-binding protein</fullName>
    </submittedName>
</protein>
<dbReference type="GO" id="GO:0015768">
    <property type="term" value="P:maltose transport"/>
    <property type="evidence" value="ECO:0007669"/>
    <property type="project" value="TreeGrafter"/>
</dbReference>
<name>A0A174HGW9_9CLOT</name>
<dbReference type="Gene3D" id="3.40.190.10">
    <property type="entry name" value="Periplasmic binding protein-like II"/>
    <property type="match status" value="1"/>
</dbReference>
<evidence type="ECO:0000313" key="5">
    <source>
        <dbReference type="EMBL" id="CUO72388.1"/>
    </source>
</evidence>
<dbReference type="RefSeq" id="WP_055266407.1">
    <property type="nucleotide sequence ID" value="NZ_CABIXQ010000014.1"/>
</dbReference>
<dbReference type="GO" id="GO:1901982">
    <property type="term" value="F:maltose binding"/>
    <property type="evidence" value="ECO:0007669"/>
    <property type="project" value="TreeGrafter"/>
</dbReference>
<keyword evidence="3 4" id="KW-0732">Signal</keyword>
<evidence type="ECO:0000313" key="6">
    <source>
        <dbReference type="Proteomes" id="UP000095594"/>
    </source>
</evidence>
<reference evidence="5 6" key="1">
    <citation type="submission" date="2015-09" db="EMBL/GenBank/DDBJ databases">
        <authorList>
            <consortium name="Pathogen Informatics"/>
        </authorList>
    </citation>
    <scope>NUCLEOTIDE SEQUENCE [LARGE SCALE GENOMIC DNA]</scope>
    <source>
        <strain evidence="5 6">2789STDY5834856</strain>
    </source>
</reference>
<dbReference type="Pfam" id="PF13416">
    <property type="entry name" value="SBP_bac_8"/>
    <property type="match status" value="1"/>
</dbReference>
<evidence type="ECO:0000256" key="4">
    <source>
        <dbReference type="SAM" id="SignalP"/>
    </source>
</evidence>
<dbReference type="PROSITE" id="PS51257">
    <property type="entry name" value="PROKAR_LIPOPROTEIN"/>
    <property type="match status" value="1"/>
</dbReference>
<dbReference type="SUPFAM" id="SSF50939">
    <property type="entry name" value="Sialidases"/>
    <property type="match status" value="1"/>
</dbReference>
<sequence length="827" mass="94043">MGGKLKRLFSMAMSLTLMVSAVGCSDGGTKKSEMGRYVEERYESPTDSYIQNMTKLDDGRIAMVGQTYDTEVRLSSFISEDGGQTWSETIIDLPKQDGMETSIMNSTVLSDGRILIGYYFMEPWVEPEVDENGNIAEDESTEILDKEEWKEPEYKYAIVNQDGTFQEIEIEQEEAEDGMWYGQPQFKAASNGDIFYSTGKGDSVVQLDGTTFEVKNEYFFEDYFNDYSIVGDSLIIYGFSTIVEFDINTGDEKGNLEELEKEVLGDTVQYYPTFINSGSKTKLYYYTTLGLYEYDLSEKKTKQLIDGALSSFGDTEMYLMSFVEKDNNEFLTVFNDWSNGGTAIINFAYDANIPSVPDKQLRVYSLLENDQVRQAVSSYAKANPDTYVKYEIGMSWGEEGITESDALKTLNTEIAAGNGPDVILLDGLPVESYIEKGLLEDISDVISEYTNQDLLFKNIADAYTVDGKIYQFPTKVKFPMLVGNKDVIESVSDLDSFVELAKKLGKENPDKRIFNDYYSPKTLVYSLYYLYGNDWLNSDKTINVDALNNFFEKSKELYTVVDENMKRYYEKMEAIWNDKFQGEQIPDKEEIIEDEDFEEGDGEDFVDPNEGIWSVYEINNYLMPSVYADSLLMDGNNAGSLIYGGLDSSWGYQSLITALINNKDLDYKMLTRGGEKVFMPIDLLGVNSKAKNKEEAKEFIKELFNEKSQTRYYGQGITVNKESLKKEFAIDEEWQPEFDEETQHYFGGTMGWQDEDGTMHEVKQYLPNEEDINRLIGEIESLNVAGTVNRVLLTEVAKQFEAYALGNSSLDDAINTIVDNLDLYLAE</sequence>
<comment type="similarity">
    <text evidence="1">Belongs to the bacterial solute-binding protein 1 family.</text>
</comment>
<dbReference type="SUPFAM" id="SSF53850">
    <property type="entry name" value="Periplasmic binding protein-like II"/>
    <property type="match status" value="1"/>
</dbReference>
<dbReference type="GO" id="GO:0055052">
    <property type="term" value="C:ATP-binding cassette (ABC) transporter complex, substrate-binding subunit-containing"/>
    <property type="evidence" value="ECO:0007669"/>
    <property type="project" value="TreeGrafter"/>
</dbReference>
<gene>
    <name evidence="5" type="ORF">ERS852471_02130</name>
</gene>